<evidence type="ECO:0000313" key="2">
    <source>
        <dbReference type="EMBL" id="PKQ61330.1"/>
    </source>
</evidence>
<dbReference type="Proteomes" id="UP000233535">
    <property type="component" value="Unassembled WGS sequence"/>
</dbReference>
<dbReference type="EMBL" id="MVDD01000015">
    <property type="protein sequence ID" value="PKQ61330.1"/>
    <property type="molecule type" value="Genomic_DNA"/>
</dbReference>
<accession>A0A2N3HTE1</accession>
<dbReference type="InterPro" id="IPR013785">
    <property type="entry name" value="Aldolase_TIM"/>
</dbReference>
<proteinExistence type="predicted"/>
<dbReference type="InterPro" id="IPR017853">
    <property type="entry name" value="GH"/>
</dbReference>
<dbReference type="NCBIfam" id="TIGR01409">
    <property type="entry name" value="TAT_signal_seq"/>
    <property type="match status" value="1"/>
</dbReference>
<protein>
    <recommendedName>
        <fullName evidence="4">Alpha-galactosidase</fullName>
    </recommendedName>
</protein>
<comment type="caution">
    <text evidence="2">The sequence shown here is derived from an EMBL/GenBank/DDBJ whole genome shotgun (WGS) entry which is preliminary data.</text>
</comment>
<organism evidence="2 3">
    <name type="scientific">Labilibaculum filiforme</name>
    <dbReference type="NCBI Taxonomy" id="1940526"/>
    <lineage>
        <taxon>Bacteria</taxon>
        <taxon>Pseudomonadati</taxon>
        <taxon>Bacteroidota</taxon>
        <taxon>Bacteroidia</taxon>
        <taxon>Marinilabiliales</taxon>
        <taxon>Marinifilaceae</taxon>
        <taxon>Labilibaculum</taxon>
    </lineage>
</organism>
<name>A0A2N3HTE1_9BACT</name>
<keyword evidence="1" id="KW-0732">Signal</keyword>
<dbReference type="RefSeq" id="WP_101262625.1">
    <property type="nucleotide sequence ID" value="NZ_MVDD01000015.1"/>
</dbReference>
<dbReference type="InterPro" id="IPR019546">
    <property type="entry name" value="TAT_signal_bac_arc"/>
</dbReference>
<gene>
    <name evidence="2" type="ORF">BZG02_16185</name>
</gene>
<evidence type="ECO:0008006" key="4">
    <source>
        <dbReference type="Google" id="ProtNLM"/>
    </source>
</evidence>
<dbReference type="OrthoDB" id="1110123at2"/>
<dbReference type="InterPro" id="IPR006311">
    <property type="entry name" value="TAT_signal"/>
</dbReference>
<dbReference type="Gene3D" id="3.20.20.70">
    <property type="entry name" value="Aldolase class I"/>
    <property type="match status" value="1"/>
</dbReference>
<dbReference type="SUPFAM" id="SSF51445">
    <property type="entry name" value="(Trans)glycosidases"/>
    <property type="match status" value="1"/>
</dbReference>
<feature type="chain" id="PRO_5014639067" description="Alpha-galactosidase" evidence="1">
    <location>
        <begin position="27"/>
        <end position="485"/>
    </location>
</feature>
<dbReference type="PROSITE" id="PS51318">
    <property type="entry name" value="TAT"/>
    <property type="match status" value="1"/>
</dbReference>
<reference evidence="2 3" key="1">
    <citation type="journal article" date="2017" name="Front. Microbiol.">
        <title>Labilibaculum manganireducens gen. nov., sp. nov. and Labilibaculum filiforme sp. nov., Novel Bacteroidetes Isolated from Subsurface Sediments of the Baltic Sea.</title>
        <authorList>
            <person name="Vandieken V."/>
            <person name="Marshall I.P."/>
            <person name="Niemann H."/>
            <person name="Engelen B."/>
            <person name="Cypionka H."/>
        </authorList>
    </citation>
    <scope>NUCLEOTIDE SEQUENCE [LARGE SCALE GENOMIC DNA]</scope>
    <source>
        <strain evidence="2 3">59.16B</strain>
    </source>
</reference>
<sequence>MSNRRDFIKKAGMGFALAGISGSSIAQVAGTVLNNESTTDFNVVNGIETVELKVTKPLFCPYYSISTPAEKGGGAHYYRNDAFKHNPFTVPASGMSGSPIIMDAKGKFVGFMTTYAYENSIFSFDGADTLTITVPRGQELFIDESGIGDDAWKAYNSEMMRRLDIKPMTEHPKFWADVEYCTWVEQKFLSTKKLEHFNLLTHDFIANYLDKIIEFGYPKGKMTLDHGWGTFPDGTINSGFGSWVPDPNKFPDFRKTMDMITEKGFTPGLWIGFPKIHAASTIAKKNPNMLGSWEVNNDSCKQDDIRWLNPKADIFEYASETIDRFYKMGVMKFKIDMSYNTKSDMLHIHKELYKAAKCIDENIEMEFHVPDIFFTKFTDVTRTNDVWLNDKFDWQARVKTHYNVSLKSAPGRGINLDHIGGNDTGAITEAKYLQHLEMYKSKIGYPCVSLLSHHISQKCVDETGDYLWDYERGSKKIISDFHNEK</sequence>
<feature type="signal peptide" evidence="1">
    <location>
        <begin position="1"/>
        <end position="26"/>
    </location>
</feature>
<evidence type="ECO:0000256" key="1">
    <source>
        <dbReference type="SAM" id="SignalP"/>
    </source>
</evidence>
<dbReference type="AlphaFoldDB" id="A0A2N3HTE1"/>
<keyword evidence="3" id="KW-1185">Reference proteome</keyword>
<evidence type="ECO:0000313" key="3">
    <source>
        <dbReference type="Proteomes" id="UP000233535"/>
    </source>
</evidence>